<dbReference type="EMBL" id="QFQZ01000012">
    <property type="protein sequence ID" value="PZR35783.1"/>
    <property type="molecule type" value="Genomic_DNA"/>
</dbReference>
<dbReference type="Pfam" id="PF11123">
    <property type="entry name" value="DNA_Packaging_2"/>
    <property type="match status" value="1"/>
</dbReference>
<comment type="caution">
    <text evidence="1">The sequence shown here is derived from an EMBL/GenBank/DDBJ whole genome shotgun (WGS) entry which is preliminary data.</text>
</comment>
<dbReference type="AlphaFoldDB" id="A0A2W5VD40"/>
<dbReference type="RefSeq" id="WP_304275229.1">
    <property type="nucleotide sequence ID" value="NZ_QFQZ01000012.1"/>
</dbReference>
<reference evidence="1 2" key="1">
    <citation type="submission" date="2017-08" db="EMBL/GenBank/DDBJ databases">
        <title>Infants hospitalized years apart are colonized by the same room-sourced microbial strains.</title>
        <authorList>
            <person name="Brooks B."/>
            <person name="Olm M.R."/>
            <person name="Firek B.A."/>
            <person name="Baker R."/>
            <person name="Thomas B.C."/>
            <person name="Morowitz M.J."/>
            <person name="Banfield J.F."/>
        </authorList>
    </citation>
    <scope>NUCLEOTIDE SEQUENCE [LARGE SCALE GENOMIC DNA]</scope>
    <source>
        <strain evidence="1">S2_003_000_R2_4</strain>
    </source>
</reference>
<protein>
    <submittedName>
        <fullName evidence="1">Uncharacterized protein</fullName>
    </submittedName>
</protein>
<name>A0A2W5VD40_9CAUL</name>
<sequence length="86" mass="9115">MTGRATEDALDALHGLLAGVLKDELEAAMKASKEQNIPVNPQLLDKVMKFLAQNGVDAPKSAPRVDALAQTLTDLDLDAEVLGVPH</sequence>
<evidence type="ECO:0000313" key="2">
    <source>
        <dbReference type="Proteomes" id="UP000249393"/>
    </source>
</evidence>
<gene>
    <name evidence="1" type="ORF">DI526_05705</name>
</gene>
<organism evidence="1 2">
    <name type="scientific">Caulobacter segnis</name>
    <dbReference type="NCBI Taxonomy" id="88688"/>
    <lineage>
        <taxon>Bacteria</taxon>
        <taxon>Pseudomonadati</taxon>
        <taxon>Pseudomonadota</taxon>
        <taxon>Alphaproteobacteria</taxon>
        <taxon>Caulobacterales</taxon>
        <taxon>Caulobacteraceae</taxon>
        <taxon>Caulobacter</taxon>
    </lineage>
</organism>
<accession>A0A2W5VD40</accession>
<proteinExistence type="predicted"/>
<evidence type="ECO:0000313" key="1">
    <source>
        <dbReference type="EMBL" id="PZR35783.1"/>
    </source>
</evidence>
<dbReference type="InterPro" id="IPR024345">
    <property type="entry name" value="DNA_matur_Phage_T7-like"/>
</dbReference>
<dbReference type="Proteomes" id="UP000249393">
    <property type="component" value="Unassembled WGS sequence"/>
</dbReference>